<gene>
    <name evidence="2" type="ORF">SAMN05421684_4477</name>
</gene>
<reference evidence="3" key="1">
    <citation type="submission" date="2016-10" db="EMBL/GenBank/DDBJ databases">
        <authorList>
            <person name="Varghese N."/>
            <person name="Submissions S."/>
        </authorList>
    </citation>
    <scope>NUCLEOTIDE SEQUENCE [LARGE SCALE GENOMIC DNA]</scope>
    <source>
        <strain evidence="3">DSM 44718</strain>
    </source>
</reference>
<sequence>MRCVIGQDTEMALRHPLRVALIDLLTTAGSVTANEAARRLGESSGACSFHLRQLERYGYVEPVAGAHGRARPWRLTTPPPAPKPAHGLGSLARELEDEGYHRWLARRHTAPERWRRDEAFSEVLHLTPDELAIVAAQINAVLAPYAARKRPRGSGPVGVVARVFPLIPEADE</sequence>
<keyword evidence="3" id="KW-1185">Reference proteome</keyword>
<dbReference type="SUPFAM" id="SSF46785">
    <property type="entry name" value="Winged helix' DNA-binding domain"/>
    <property type="match status" value="1"/>
</dbReference>
<name>A0A1H3S234_9ACTN</name>
<dbReference type="Pfam" id="PF12840">
    <property type="entry name" value="HTH_20"/>
    <property type="match status" value="1"/>
</dbReference>
<dbReference type="STRING" id="137265.SAMN05421684_4477"/>
<dbReference type="Gene3D" id="1.10.10.10">
    <property type="entry name" value="Winged helix-like DNA-binding domain superfamily/Winged helix DNA-binding domain"/>
    <property type="match status" value="1"/>
</dbReference>
<dbReference type="InterPro" id="IPR001845">
    <property type="entry name" value="HTH_ArsR_DNA-bd_dom"/>
</dbReference>
<evidence type="ECO:0000259" key="1">
    <source>
        <dbReference type="SMART" id="SM00418"/>
    </source>
</evidence>
<dbReference type="SMART" id="SM00418">
    <property type="entry name" value="HTH_ARSR"/>
    <property type="match status" value="1"/>
</dbReference>
<dbReference type="InterPro" id="IPR036388">
    <property type="entry name" value="WH-like_DNA-bd_sf"/>
</dbReference>
<evidence type="ECO:0000313" key="3">
    <source>
        <dbReference type="Proteomes" id="UP000199632"/>
    </source>
</evidence>
<evidence type="ECO:0000313" key="2">
    <source>
        <dbReference type="EMBL" id="SDZ32066.1"/>
    </source>
</evidence>
<dbReference type="CDD" id="cd00090">
    <property type="entry name" value="HTH_ARSR"/>
    <property type="match status" value="1"/>
</dbReference>
<feature type="domain" description="HTH arsR-type" evidence="1">
    <location>
        <begin position="8"/>
        <end position="94"/>
    </location>
</feature>
<proteinExistence type="predicted"/>
<dbReference type="AlphaFoldDB" id="A0A1H3S234"/>
<dbReference type="Proteomes" id="UP000199632">
    <property type="component" value="Unassembled WGS sequence"/>
</dbReference>
<dbReference type="GO" id="GO:0003700">
    <property type="term" value="F:DNA-binding transcription factor activity"/>
    <property type="evidence" value="ECO:0007669"/>
    <property type="project" value="InterPro"/>
</dbReference>
<dbReference type="EMBL" id="FNQB01000002">
    <property type="protein sequence ID" value="SDZ32066.1"/>
    <property type="molecule type" value="Genomic_DNA"/>
</dbReference>
<dbReference type="OrthoDB" id="7945987at2"/>
<organism evidence="2 3">
    <name type="scientific">Asanoa ishikariensis</name>
    <dbReference type="NCBI Taxonomy" id="137265"/>
    <lineage>
        <taxon>Bacteria</taxon>
        <taxon>Bacillati</taxon>
        <taxon>Actinomycetota</taxon>
        <taxon>Actinomycetes</taxon>
        <taxon>Micromonosporales</taxon>
        <taxon>Micromonosporaceae</taxon>
        <taxon>Asanoa</taxon>
    </lineage>
</organism>
<dbReference type="InterPro" id="IPR011991">
    <property type="entry name" value="ArsR-like_HTH"/>
</dbReference>
<protein>
    <submittedName>
        <fullName evidence="2">Predicted transcriptional regulator, ArsR family</fullName>
    </submittedName>
</protein>
<dbReference type="InterPro" id="IPR036390">
    <property type="entry name" value="WH_DNA-bd_sf"/>
</dbReference>
<accession>A0A1H3S234</accession>